<reference evidence="1 2" key="1">
    <citation type="submission" date="2017-05" db="EMBL/GenBank/DDBJ databases">
        <title>Draft genome sequence of Elsinoe australis.</title>
        <authorList>
            <person name="Cheng Q."/>
        </authorList>
    </citation>
    <scope>NUCLEOTIDE SEQUENCE [LARGE SCALE GENOMIC DNA]</scope>
    <source>
        <strain evidence="1 2">NL1</strain>
    </source>
</reference>
<protein>
    <submittedName>
        <fullName evidence="1">Uncharacterized protein</fullName>
    </submittedName>
</protein>
<dbReference type="AlphaFoldDB" id="A0A2P7Z2F4"/>
<evidence type="ECO:0000313" key="1">
    <source>
        <dbReference type="EMBL" id="PSK42402.1"/>
    </source>
</evidence>
<dbReference type="EMBL" id="NHZQ01000335">
    <property type="protein sequence ID" value="PSK42402.1"/>
    <property type="molecule type" value="Genomic_DNA"/>
</dbReference>
<comment type="caution">
    <text evidence="1">The sequence shown here is derived from an EMBL/GenBank/DDBJ whole genome shotgun (WGS) entry which is preliminary data.</text>
</comment>
<proteinExistence type="predicted"/>
<gene>
    <name evidence="1" type="ORF">B9Z65_4316</name>
</gene>
<organism evidence="1 2">
    <name type="scientific">Elsinoe australis</name>
    <dbReference type="NCBI Taxonomy" id="40998"/>
    <lineage>
        <taxon>Eukaryota</taxon>
        <taxon>Fungi</taxon>
        <taxon>Dikarya</taxon>
        <taxon>Ascomycota</taxon>
        <taxon>Pezizomycotina</taxon>
        <taxon>Dothideomycetes</taxon>
        <taxon>Dothideomycetidae</taxon>
        <taxon>Myriangiales</taxon>
        <taxon>Elsinoaceae</taxon>
        <taxon>Elsinoe</taxon>
    </lineage>
</organism>
<evidence type="ECO:0000313" key="2">
    <source>
        <dbReference type="Proteomes" id="UP000243723"/>
    </source>
</evidence>
<name>A0A2P7Z2F4_9PEZI</name>
<keyword evidence="2" id="KW-1185">Reference proteome</keyword>
<sequence>MSSENPKLVQSMVDHMYGYCIEMNVGEMEQDLDIHDLVNLYVLADMKNCGMGTGENGLAKALTAVYELADRLGDVLKEPLLDVAVKNIDNIHKFTEIMDLPMEICEDLDKRILARGKELYLVTCRCCDEQRWAEPTGPYFRNERRMEYFFQPCNRWTPKYHMLPYLALSRWEEYGQP</sequence>
<dbReference type="Proteomes" id="UP000243723">
    <property type="component" value="Unassembled WGS sequence"/>
</dbReference>
<accession>A0A2P7Z2F4</accession>